<evidence type="ECO:0000259" key="7">
    <source>
        <dbReference type="PROSITE" id="PS00486"/>
    </source>
</evidence>
<dbReference type="Pfam" id="PF05188">
    <property type="entry name" value="MutS_II"/>
    <property type="match status" value="1"/>
</dbReference>
<dbReference type="PROSITE" id="PS00486">
    <property type="entry name" value="DNA_MISMATCH_REPAIR_2"/>
    <property type="match status" value="1"/>
</dbReference>
<feature type="domain" description="DNA mismatch repair proteins mutS family" evidence="7">
    <location>
        <begin position="769"/>
        <end position="785"/>
    </location>
</feature>
<protein>
    <recommendedName>
        <fullName evidence="7">DNA mismatch repair proteins mutS family domain-containing protein</fullName>
    </recommendedName>
</protein>
<dbReference type="Gene3D" id="3.40.50.300">
    <property type="entry name" value="P-loop containing nucleotide triphosphate hydrolases"/>
    <property type="match status" value="1"/>
</dbReference>
<evidence type="ECO:0000313" key="9">
    <source>
        <dbReference type="Proteomes" id="UP000054144"/>
    </source>
</evidence>
<keyword evidence="4" id="KW-0067">ATP-binding</keyword>
<dbReference type="Gene3D" id="3.30.420.110">
    <property type="entry name" value="MutS, connector domain"/>
    <property type="match status" value="1"/>
</dbReference>
<accession>A0A0D7A652</accession>
<dbReference type="PIRSF" id="PIRSF037677">
    <property type="entry name" value="DNA_mis_repair_Msh6"/>
    <property type="match status" value="1"/>
</dbReference>
<evidence type="ECO:0000256" key="6">
    <source>
        <dbReference type="ARBA" id="ARBA00023204"/>
    </source>
</evidence>
<dbReference type="PANTHER" id="PTHR11361:SF34">
    <property type="entry name" value="DNA MISMATCH REPAIR PROTEIN MSH1, MITOCHONDRIAL"/>
    <property type="match status" value="1"/>
</dbReference>
<dbReference type="InterPro" id="IPR027417">
    <property type="entry name" value="P-loop_NTPase"/>
</dbReference>
<dbReference type="Proteomes" id="UP000054144">
    <property type="component" value="Unassembled WGS sequence"/>
</dbReference>
<dbReference type="InterPro" id="IPR007695">
    <property type="entry name" value="DNA_mismatch_repair_MutS-lik_N"/>
</dbReference>
<dbReference type="PANTHER" id="PTHR11361">
    <property type="entry name" value="DNA MISMATCH REPAIR PROTEIN MUTS FAMILY MEMBER"/>
    <property type="match status" value="1"/>
</dbReference>
<dbReference type="SMART" id="SM00534">
    <property type="entry name" value="MUTSac"/>
    <property type="match status" value="1"/>
</dbReference>
<dbReference type="GO" id="GO:0005739">
    <property type="term" value="C:mitochondrion"/>
    <property type="evidence" value="ECO:0007669"/>
    <property type="project" value="TreeGrafter"/>
</dbReference>
<dbReference type="SUPFAM" id="SSF55271">
    <property type="entry name" value="DNA repair protein MutS, domain I"/>
    <property type="match status" value="1"/>
</dbReference>
<dbReference type="EMBL" id="KN882048">
    <property type="protein sequence ID" value="KIY45381.1"/>
    <property type="molecule type" value="Genomic_DNA"/>
</dbReference>
<dbReference type="InterPro" id="IPR036678">
    <property type="entry name" value="MutS_con_dom_sf"/>
</dbReference>
<keyword evidence="9" id="KW-1185">Reference proteome</keyword>
<dbReference type="Pfam" id="PF01624">
    <property type="entry name" value="MutS_I"/>
    <property type="match status" value="1"/>
</dbReference>
<keyword evidence="6" id="KW-0234">DNA repair</keyword>
<evidence type="ECO:0000256" key="4">
    <source>
        <dbReference type="ARBA" id="ARBA00022840"/>
    </source>
</evidence>
<dbReference type="InterPro" id="IPR045076">
    <property type="entry name" value="MutS"/>
</dbReference>
<organism evidence="8 9">
    <name type="scientific">Fistulina hepatica ATCC 64428</name>
    <dbReference type="NCBI Taxonomy" id="1128425"/>
    <lineage>
        <taxon>Eukaryota</taxon>
        <taxon>Fungi</taxon>
        <taxon>Dikarya</taxon>
        <taxon>Basidiomycota</taxon>
        <taxon>Agaricomycotina</taxon>
        <taxon>Agaricomycetes</taxon>
        <taxon>Agaricomycetidae</taxon>
        <taxon>Agaricales</taxon>
        <taxon>Fistulinaceae</taxon>
        <taxon>Fistulina</taxon>
    </lineage>
</organism>
<dbReference type="InterPro" id="IPR017261">
    <property type="entry name" value="DNA_mismatch_repair_MutS/MSH"/>
</dbReference>
<dbReference type="AlphaFoldDB" id="A0A0D7A652"/>
<evidence type="ECO:0000313" key="8">
    <source>
        <dbReference type="EMBL" id="KIY45381.1"/>
    </source>
</evidence>
<gene>
    <name evidence="8" type="ORF">FISHEDRAFT_66962</name>
</gene>
<keyword evidence="2" id="KW-0547">Nucleotide-binding</keyword>
<keyword evidence="5" id="KW-0238">DNA-binding</keyword>
<dbReference type="InterPro" id="IPR036187">
    <property type="entry name" value="DNA_mismatch_repair_MutS_sf"/>
</dbReference>
<dbReference type="InterPro" id="IPR007860">
    <property type="entry name" value="DNA_mmatch_repair_MutS_con_dom"/>
</dbReference>
<dbReference type="GO" id="GO:0005634">
    <property type="term" value="C:nucleus"/>
    <property type="evidence" value="ECO:0007669"/>
    <property type="project" value="TreeGrafter"/>
</dbReference>
<dbReference type="InterPro" id="IPR000432">
    <property type="entry name" value="DNA_mismatch_repair_MutS_C"/>
</dbReference>
<reference evidence="8 9" key="1">
    <citation type="journal article" date="2015" name="Fungal Genet. Biol.">
        <title>Evolution of novel wood decay mechanisms in Agaricales revealed by the genome sequences of Fistulina hepatica and Cylindrobasidium torrendii.</title>
        <authorList>
            <person name="Floudas D."/>
            <person name="Held B.W."/>
            <person name="Riley R."/>
            <person name="Nagy L.G."/>
            <person name="Koehler G."/>
            <person name="Ransdell A.S."/>
            <person name="Younus H."/>
            <person name="Chow J."/>
            <person name="Chiniquy J."/>
            <person name="Lipzen A."/>
            <person name="Tritt A."/>
            <person name="Sun H."/>
            <person name="Haridas S."/>
            <person name="LaButti K."/>
            <person name="Ohm R.A."/>
            <person name="Kues U."/>
            <person name="Blanchette R.A."/>
            <person name="Grigoriev I.V."/>
            <person name="Minto R.E."/>
            <person name="Hibbett D.S."/>
        </authorList>
    </citation>
    <scope>NUCLEOTIDE SEQUENCE [LARGE SCALE GENOMIC DNA]</scope>
    <source>
        <strain evidence="8 9">ATCC 64428</strain>
    </source>
</reference>
<evidence type="ECO:0000256" key="1">
    <source>
        <dbReference type="ARBA" id="ARBA00006271"/>
    </source>
</evidence>
<keyword evidence="3" id="KW-0227">DNA damage</keyword>
<dbReference type="SUPFAM" id="SSF52540">
    <property type="entry name" value="P-loop containing nucleoside triphosphate hydrolases"/>
    <property type="match status" value="1"/>
</dbReference>
<dbReference type="Gene3D" id="3.40.1170.10">
    <property type="entry name" value="DNA repair protein MutS, domain I"/>
    <property type="match status" value="1"/>
</dbReference>
<dbReference type="GO" id="GO:0005524">
    <property type="term" value="F:ATP binding"/>
    <property type="evidence" value="ECO:0007669"/>
    <property type="project" value="UniProtKB-KW"/>
</dbReference>
<dbReference type="GO" id="GO:0140664">
    <property type="term" value="F:ATP-dependent DNA damage sensor activity"/>
    <property type="evidence" value="ECO:0007669"/>
    <property type="project" value="InterPro"/>
</dbReference>
<dbReference type="SUPFAM" id="SSF48334">
    <property type="entry name" value="DNA repair protein MutS, domain III"/>
    <property type="match status" value="1"/>
</dbReference>
<evidence type="ECO:0000256" key="3">
    <source>
        <dbReference type="ARBA" id="ARBA00022763"/>
    </source>
</evidence>
<proteinExistence type="inferred from homology"/>
<dbReference type="FunFam" id="3.40.50.300:FF:001238">
    <property type="entry name" value="DNA mismatch repair protein"/>
    <property type="match status" value="1"/>
</dbReference>
<dbReference type="InterPro" id="IPR007696">
    <property type="entry name" value="DNA_mismatch_repair_MutS_core"/>
</dbReference>
<dbReference type="GO" id="GO:0043504">
    <property type="term" value="P:mitochondrial DNA repair"/>
    <property type="evidence" value="ECO:0007669"/>
    <property type="project" value="TreeGrafter"/>
</dbReference>
<evidence type="ECO:0000256" key="5">
    <source>
        <dbReference type="ARBA" id="ARBA00023125"/>
    </source>
</evidence>
<dbReference type="OrthoDB" id="2534523at2759"/>
<evidence type="ECO:0000256" key="2">
    <source>
        <dbReference type="ARBA" id="ARBA00022741"/>
    </source>
</evidence>
<dbReference type="GO" id="GO:0006298">
    <property type="term" value="P:mismatch repair"/>
    <property type="evidence" value="ECO:0007669"/>
    <property type="project" value="InterPro"/>
</dbReference>
<dbReference type="SUPFAM" id="SSF53150">
    <property type="entry name" value="DNA repair protein MutS, domain II"/>
    <property type="match status" value="1"/>
</dbReference>
<dbReference type="Pfam" id="PF05192">
    <property type="entry name" value="MutS_III"/>
    <property type="match status" value="1"/>
</dbReference>
<name>A0A0D7A652_9AGAR</name>
<dbReference type="InterPro" id="IPR016151">
    <property type="entry name" value="DNA_mismatch_repair_MutS_N"/>
</dbReference>
<sequence length="914" mass="102661">MVPRVTCHLLRQTLLQWRTSQYPRVAVDADANGIIENLKRFPHCLLLTRVGSFYESYFSQATDIARLLSIKLTSRKIDGHRVPMCGFPLQHLDKYLKVLVQQHKRLVAMCEEFPVYSPGAKIPSQALFERRVTRVITPGTLIDEIFLNQYENNFLLAIAIPEMSIPAESEDAASASSSSTPPFLTVPIGLAWIDVSTGEFFSKAATIESLRDELARIQPREVVLNTSRDPTQEATVEKNNVFDSALEALAEDDHFFTPQEAQAVGLLTSFMRKHLLEHMPVLSLPNREHSHGRMHIDAHTIKALEIRENAYEGGTRGSLLSVIKRTVTMSGTRLLARWLCSPSTSLAEVNARQSLVAFFFDRPHFRFDLHNELSKMDDASRILQRFLMGRGDSGDLLALNTTIQSWHAIRARVDEERRMEALERPHFDASSWAPLDTLTSRMHDLRDLSRRIVDALEIGGVLQTGVAEEDEAGDEPVVLESGNQLSPLSRMPPFNVAANMKWTIKPGFSEELTELHMTLRQALGEKDEIEQQLQLKYDAPSLTLRSSPGLGMHVHLARRKRDQRKLDESPDFVSIFESASTKSYFYQPWSQIGNNITETNIKILTAEREAFDILRREVPLRRNARVLDELDVTLAFACLATEMNLVRPKLTEDTTFNIVRGRHPTVELGLLSMGRTFTPNSISMSASSRLHVITGPNMAGKSTYLRQAALIAILAQTGSFVPADSAEIGLVDRVFSRVGARDDLFHDRSTFMVEMLETAEILRRATPKSLVIMDEVGRGTTVKDGLAISFAALHHLVTVNRCRGFFATHFHELADMVGYSREGGRGVFQNMAFFCSDLVETEKDGHFAYTYHIRPGVNSNSHGLKVAKLAGMPPSSLEVARLIWEKLAEQNNKAWDTDRLYSIGQTIAQATQEE</sequence>
<dbReference type="Gene3D" id="1.10.1420.10">
    <property type="match status" value="3"/>
</dbReference>
<dbReference type="SMART" id="SM00533">
    <property type="entry name" value="MUTSd"/>
    <property type="match status" value="1"/>
</dbReference>
<dbReference type="Pfam" id="PF00488">
    <property type="entry name" value="MutS_V"/>
    <property type="match status" value="1"/>
</dbReference>
<comment type="similarity">
    <text evidence="1">Belongs to the DNA mismatch repair MutS family.</text>
</comment>
<dbReference type="GO" id="GO:0030983">
    <property type="term" value="F:mismatched DNA binding"/>
    <property type="evidence" value="ECO:0007669"/>
    <property type="project" value="InterPro"/>
</dbReference>